<dbReference type="STRING" id="1497020.DO97_02460"/>
<protein>
    <recommendedName>
        <fullName evidence="1">RNA polymerase alpha subunit C-terminal domain-containing protein</fullName>
    </recommendedName>
</protein>
<comment type="caution">
    <text evidence="2">The sequence shown here is derived from an EMBL/GenBank/DDBJ whole genome shotgun (WGS) entry which is preliminary data.</text>
</comment>
<organism evidence="2 3">
    <name type="scientific">Neosynechococcus sphagnicola sy1</name>
    <dbReference type="NCBI Taxonomy" id="1497020"/>
    <lineage>
        <taxon>Bacteria</taxon>
        <taxon>Bacillati</taxon>
        <taxon>Cyanobacteriota</taxon>
        <taxon>Cyanophyceae</taxon>
        <taxon>Neosynechococcales</taxon>
        <taxon>Neosynechococcaceae</taxon>
        <taxon>Neosynechococcus</taxon>
    </lineage>
</organism>
<dbReference type="GO" id="GO:0003899">
    <property type="term" value="F:DNA-directed RNA polymerase activity"/>
    <property type="evidence" value="ECO:0007669"/>
    <property type="project" value="InterPro"/>
</dbReference>
<dbReference type="InterPro" id="IPR011260">
    <property type="entry name" value="RNAP_asu_C"/>
</dbReference>
<reference evidence="2 3" key="1">
    <citation type="journal article" date="2014" name="Mol. Ecol.">
        <title>Evolution of Synechococcus.</title>
        <authorList>
            <person name="Dvorak P."/>
            <person name="Casamatta D."/>
            <person name="Hasler P."/>
            <person name="Poulickova A."/>
            <person name="Ondrej V."/>
            <person name="Sanges R."/>
        </authorList>
    </citation>
    <scope>NUCLEOTIDE SEQUENCE [LARGE SCALE GENOMIC DNA]</scope>
    <source>
        <strain evidence="2 3">CAUP A 1101</strain>
    </source>
</reference>
<dbReference type="GO" id="GO:0003677">
    <property type="term" value="F:DNA binding"/>
    <property type="evidence" value="ECO:0007669"/>
    <property type="project" value="InterPro"/>
</dbReference>
<dbReference type="AlphaFoldDB" id="A0A098TM71"/>
<proteinExistence type="predicted"/>
<dbReference type="SUPFAM" id="SSF47789">
    <property type="entry name" value="C-terminal domain of RNA polymerase alpha subunit"/>
    <property type="match status" value="1"/>
</dbReference>
<sequence length="81" mass="8924">MNNPVHPLLQTTAIEALELSMQAHGFLKRSQIHTIADLLNYTQEDLRILDPSSAHEVITALHERLGIALPQAAGDLDDQMA</sequence>
<dbReference type="Gene3D" id="1.10.150.20">
    <property type="entry name" value="5' to 3' exonuclease, C-terminal subdomain"/>
    <property type="match status" value="1"/>
</dbReference>
<gene>
    <name evidence="2" type="ORF">DO97_02460</name>
</gene>
<dbReference type="Pfam" id="PF03118">
    <property type="entry name" value="RNA_pol_A_CTD"/>
    <property type="match status" value="1"/>
</dbReference>
<dbReference type="OrthoDB" id="574400at2"/>
<dbReference type="GO" id="GO:0006351">
    <property type="term" value="P:DNA-templated transcription"/>
    <property type="evidence" value="ECO:0007669"/>
    <property type="project" value="InterPro"/>
</dbReference>
<dbReference type="Proteomes" id="UP000030170">
    <property type="component" value="Unassembled WGS sequence"/>
</dbReference>
<keyword evidence="3" id="KW-1185">Reference proteome</keyword>
<name>A0A098TM71_9CYAN</name>
<feature type="domain" description="RNA polymerase alpha subunit C-terminal" evidence="1">
    <location>
        <begin position="10"/>
        <end position="47"/>
    </location>
</feature>
<evidence type="ECO:0000259" key="1">
    <source>
        <dbReference type="Pfam" id="PF03118"/>
    </source>
</evidence>
<accession>A0A098TM71</accession>
<evidence type="ECO:0000313" key="2">
    <source>
        <dbReference type="EMBL" id="KGF72962.1"/>
    </source>
</evidence>
<dbReference type="RefSeq" id="WP_036532158.1">
    <property type="nucleotide sequence ID" value="NZ_JJML01000016.1"/>
</dbReference>
<dbReference type="EMBL" id="JJML01000016">
    <property type="protein sequence ID" value="KGF72962.1"/>
    <property type="molecule type" value="Genomic_DNA"/>
</dbReference>
<evidence type="ECO:0000313" key="3">
    <source>
        <dbReference type="Proteomes" id="UP000030170"/>
    </source>
</evidence>